<dbReference type="InterPro" id="IPR018289">
    <property type="entry name" value="MULE_transposase_dom"/>
</dbReference>
<dbReference type="Proteomes" id="UP001151760">
    <property type="component" value="Unassembled WGS sequence"/>
</dbReference>
<evidence type="ECO:0000256" key="1">
    <source>
        <dbReference type="SAM" id="MobiDB-lite"/>
    </source>
</evidence>
<dbReference type="PANTHER" id="PTHR31973:SF190">
    <property type="entry name" value="MULE TRANSPOSASE DOMAIN-CONTAINING PROTEIN"/>
    <property type="match status" value="1"/>
</dbReference>
<reference evidence="3" key="2">
    <citation type="submission" date="2022-01" db="EMBL/GenBank/DDBJ databases">
        <authorList>
            <person name="Yamashiro T."/>
            <person name="Shiraishi A."/>
            <person name="Satake H."/>
            <person name="Nakayama K."/>
        </authorList>
    </citation>
    <scope>NUCLEOTIDE SEQUENCE</scope>
</reference>
<evidence type="ECO:0000313" key="3">
    <source>
        <dbReference type="EMBL" id="GJU01163.1"/>
    </source>
</evidence>
<name>A0ABQ5ILV0_9ASTR</name>
<protein>
    <submittedName>
        <fullName evidence="3">FAR1-related sequence 10</fullName>
    </submittedName>
</protein>
<evidence type="ECO:0000259" key="2">
    <source>
        <dbReference type="Pfam" id="PF10551"/>
    </source>
</evidence>
<keyword evidence="4" id="KW-1185">Reference proteome</keyword>
<dbReference type="Pfam" id="PF10551">
    <property type="entry name" value="MULE"/>
    <property type="match status" value="1"/>
</dbReference>
<gene>
    <name evidence="3" type="ORF">Tco_1111501</name>
</gene>
<organism evidence="3 4">
    <name type="scientific">Tanacetum coccineum</name>
    <dbReference type="NCBI Taxonomy" id="301880"/>
    <lineage>
        <taxon>Eukaryota</taxon>
        <taxon>Viridiplantae</taxon>
        <taxon>Streptophyta</taxon>
        <taxon>Embryophyta</taxon>
        <taxon>Tracheophyta</taxon>
        <taxon>Spermatophyta</taxon>
        <taxon>Magnoliopsida</taxon>
        <taxon>eudicotyledons</taxon>
        <taxon>Gunneridae</taxon>
        <taxon>Pentapetalae</taxon>
        <taxon>asterids</taxon>
        <taxon>campanulids</taxon>
        <taxon>Asterales</taxon>
        <taxon>Asteraceae</taxon>
        <taxon>Asteroideae</taxon>
        <taxon>Anthemideae</taxon>
        <taxon>Anthemidinae</taxon>
        <taxon>Tanacetum</taxon>
    </lineage>
</organism>
<reference evidence="3" key="1">
    <citation type="journal article" date="2022" name="Int. J. Mol. Sci.">
        <title>Draft Genome of Tanacetum Coccineum: Genomic Comparison of Closely Related Tanacetum-Family Plants.</title>
        <authorList>
            <person name="Yamashiro T."/>
            <person name="Shiraishi A."/>
            <person name="Nakayama K."/>
            <person name="Satake H."/>
        </authorList>
    </citation>
    <scope>NUCLEOTIDE SEQUENCE</scope>
</reference>
<dbReference type="PANTHER" id="PTHR31973">
    <property type="entry name" value="POLYPROTEIN, PUTATIVE-RELATED"/>
    <property type="match status" value="1"/>
</dbReference>
<sequence length="345" mass="39213">MSQGIGSTGPNHGMEVTPSGSSGTTTRNKRRKNTGTNDDSQACSSALDEHDKGDLFPWVLEIKHYTYKFLFEKIYNQVRVNPEIPVKAVQDQLQRDLERSISMSKAFRAKAKVEIEIGGDHILQYSMLRHYVRIYICLRALKLGFRACKRDMLGLDGAFMKGLFPGQVLAVVGHDSNNEIYPLAYALVEAKSKSSWCWFLHCLGDDTDLHPNSNFTFINDRQKGIIPSITTWRSASATSVKEFKKYMLKLKKMNPKAHEWLNKILPEHWARSHFLGRAKSDLLVNNICEVFNGKIVGGMDKPVITLLEYIREYCMKRIMNVQSVFDKCTGPLTPSATRIMESIKK</sequence>
<proteinExistence type="predicted"/>
<evidence type="ECO:0000313" key="4">
    <source>
        <dbReference type="Proteomes" id="UP001151760"/>
    </source>
</evidence>
<feature type="domain" description="MULE transposase" evidence="2">
    <location>
        <begin position="153"/>
        <end position="229"/>
    </location>
</feature>
<feature type="compositionally biased region" description="Polar residues" evidence="1">
    <location>
        <begin position="1"/>
        <end position="10"/>
    </location>
</feature>
<feature type="region of interest" description="Disordered" evidence="1">
    <location>
        <begin position="1"/>
        <end position="45"/>
    </location>
</feature>
<dbReference type="EMBL" id="BQNB010020938">
    <property type="protein sequence ID" value="GJU01163.1"/>
    <property type="molecule type" value="Genomic_DNA"/>
</dbReference>
<accession>A0ABQ5ILV0</accession>
<comment type="caution">
    <text evidence="3">The sequence shown here is derived from an EMBL/GenBank/DDBJ whole genome shotgun (WGS) entry which is preliminary data.</text>
</comment>